<keyword evidence="1" id="KW-0812">Transmembrane</keyword>
<dbReference type="InterPro" id="IPR052155">
    <property type="entry name" value="Biofilm_reg_signaling"/>
</dbReference>
<evidence type="ECO:0000256" key="1">
    <source>
        <dbReference type="SAM" id="Phobius"/>
    </source>
</evidence>
<feature type="transmembrane region" description="Helical" evidence="1">
    <location>
        <begin position="130"/>
        <end position="150"/>
    </location>
</feature>
<dbReference type="Pfam" id="PF00563">
    <property type="entry name" value="EAL"/>
    <property type="match status" value="1"/>
</dbReference>
<dbReference type="PROSITE" id="PS50883">
    <property type="entry name" value="EAL"/>
    <property type="match status" value="1"/>
</dbReference>
<dbReference type="RefSeq" id="WP_270046515.1">
    <property type="nucleotide sequence ID" value="NZ_JAPDOD010000096.1"/>
</dbReference>
<dbReference type="InterPro" id="IPR035965">
    <property type="entry name" value="PAS-like_dom_sf"/>
</dbReference>
<evidence type="ECO:0000259" key="4">
    <source>
        <dbReference type="PROSITE" id="PS50887"/>
    </source>
</evidence>
<comment type="caution">
    <text evidence="5">The sequence shown here is derived from an EMBL/GenBank/DDBJ whole genome shotgun (WGS) entry which is preliminary data.</text>
</comment>
<feature type="transmembrane region" description="Helical" evidence="1">
    <location>
        <begin position="60"/>
        <end position="78"/>
    </location>
</feature>
<dbReference type="SMART" id="SM00267">
    <property type="entry name" value="GGDEF"/>
    <property type="match status" value="1"/>
</dbReference>
<dbReference type="Gene3D" id="3.30.450.20">
    <property type="entry name" value="PAS domain"/>
    <property type="match status" value="1"/>
</dbReference>
<dbReference type="NCBIfam" id="TIGR00229">
    <property type="entry name" value="sensory_box"/>
    <property type="match status" value="1"/>
</dbReference>
<proteinExistence type="predicted"/>
<dbReference type="CDD" id="cd00130">
    <property type="entry name" value="PAS"/>
    <property type="match status" value="1"/>
</dbReference>
<dbReference type="SUPFAM" id="SSF55781">
    <property type="entry name" value="GAF domain-like"/>
    <property type="match status" value="1"/>
</dbReference>
<dbReference type="SUPFAM" id="SSF55785">
    <property type="entry name" value="PYP-like sensor domain (PAS domain)"/>
    <property type="match status" value="1"/>
</dbReference>
<dbReference type="SUPFAM" id="SSF141868">
    <property type="entry name" value="EAL domain-like"/>
    <property type="match status" value="1"/>
</dbReference>
<accession>A0A9X3S8R3</accession>
<dbReference type="SMART" id="SM00091">
    <property type="entry name" value="PAS"/>
    <property type="match status" value="1"/>
</dbReference>
<dbReference type="CDD" id="cd01948">
    <property type="entry name" value="EAL"/>
    <property type="match status" value="1"/>
</dbReference>
<dbReference type="SMART" id="SM00052">
    <property type="entry name" value="EAL"/>
    <property type="match status" value="1"/>
</dbReference>
<dbReference type="SUPFAM" id="SSF55073">
    <property type="entry name" value="Nucleotide cyclase"/>
    <property type="match status" value="1"/>
</dbReference>
<dbReference type="EMBL" id="JAPDOD010000096">
    <property type="protein sequence ID" value="MDA0167266.1"/>
    <property type="molecule type" value="Genomic_DNA"/>
</dbReference>
<dbReference type="PROSITE" id="PS50887">
    <property type="entry name" value="GGDEF"/>
    <property type="match status" value="1"/>
</dbReference>
<protein>
    <submittedName>
        <fullName evidence="5">EAL domain-containing protein</fullName>
    </submittedName>
</protein>
<feature type="domain" description="GGDEF" evidence="4">
    <location>
        <begin position="417"/>
        <end position="550"/>
    </location>
</feature>
<dbReference type="Proteomes" id="UP001149140">
    <property type="component" value="Unassembled WGS sequence"/>
</dbReference>
<feature type="domain" description="EAL" evidence="3">
    <location>
        <begin position="569"/>
        <end position="810"/>
    </location>
</feature>
<dbReference type="PANTHER" id="PTHR44757:SF2">
    <property type="entry name" value="BIOFILM ARCHITECTURE MAINTENANCE PROTEIN MBAA"/>
    <property type="match status" value="1"/>
</dbReference>
<dbReference type="PROSITE" id="PS50112">
    <property type="entry name" value="PAS"/>
    <property type="match status" value="1"/>
</dbReference>
<dbReference type="InterPro" id="IPR000014">
    <property type="entry name" value="PAS"/>
</dbReference>
<dbReference type="NCBIfam" id="TIGR00254">
    <property type="entry name" value="GGDEF"/>
    <property type="match status" value="1"/>
</dbReference>
<feature type="transmembrane region" description="Helical" evidence="1">
    <location>
        <begin position="223"/>
        <end position="240"/>
    </location>
</feature>
<dbReference type="Gene3D" id="3.20.20.450">
    <property type="entry name" value="EAL domain"/>
    <property type="match status" value="1"/>
</dbReference>
<dbReference type="Pfam" id="PF00990">
    <property type="entry name" value="GGDEF"/>
    <property type="match status" value="1"/>
</dbReference>
<organism evidence="5 6">
    <name type="scientific">Solirubrobacter ginsenosidimutans</name>
    <dbReference type="NCBI Taxonomy" id="490573"/>
    <lineage>
        <taxon>Bacteria</taxon>
        <taxon>Bacillati</taxon>
        <taxon>Actinomycetota</taxon>
        <taxon>Thermoleophilia</taxon>
        <taxon>Solirubrobacterales</taxon>
        <taxon>Solirubrobacteraceae</taxon>
        <taxon>Solirubrobacter</taxon>
    </lineage>
</organism>
<dbReference type="AlphaFoldDB" id="A0A9X3S8R3"/>
<dbReference type="Gene3D" id="3.30.70.270">
    <property type="match status" value="1"/>
</dbReference>
<evidence type="ECO:0000259" key="3">
    <source>
        <dbReference type="PROSITE" id="PS50883"/>
    </source>
</evidence>
<evidence type="ECO:0000313" key="6">
    <source>
        <dbReference type="Proteomes" id="UP001149140"/>
    </source>
</evidence>
<dbReference type="InterPro" id="IPR029787">
    <property type="entry name" value="Nucleotide_cyclase"/>
</dbReference>
<keyword evidence="6" id="KW-1185">Reference proteome</keyword>
<dbReference type="InterPro" id="IPR000160">
    <property type="entry name" value="GGDEF_dom"/>
</dbReference>
<evidence type="ECO:0000259" key="2">
    <source>
        <dbReference type="PROSITE" id="PS50112"/>
    </source>
</evidence>
<keyword evidence="1" id="KW-0472">Membrane</keyword>
<feature type="transmembrane region" description="Helical" evidence="1">
    <location>
        <begin position="90"/>
        <end position="118"/>
    </location>
</feature>
<evidence type="ECO:0000313" key="5">
    <source>
        <dbReference type="EMBL" id="MDA0167266.1"/>
    </source>
</evidence>
<name>A0A9X3S8R3_9ACTN</name>
<dbReference type="InterPro" id="IPR035919">
    <property type="entry name" value="EAL_sf"/>
</dbReference>
<gene>
    <name evidence="5" type="ORF">OM076_43805</name>
</gene>
<feature type="transmembrane region" description="Helical" evidence="1">
    <location>
        <begin position="198"/>
        <end position="217"/>
    </location>
</feature>
<feature type="transmembrane region" description="Helical" evidence="1">
    <location>
        <begin position="156"/>
        <end position="177"/>
    </location>
</feature>
<sequence>MAARLEDLSPAELDHIEQSRVRAGQRAERRELLTEFAVSSLVVVAATAMALLAGHERGGAGTLVWMAALCAVLAQIQFEVGEGYTRPIQLVFVPMLLLLSPGLVPLAILLAHLPVPVLRVVRGDAPLQRLLPTIADCAFSLAPALVILVAGVPDGLWSVAAVCLLALGSMVVSDLAVSSLRMRVGLGMDPRAELRGFAWVYLIDFCLAPIGFFAALAARGHPAMLAGVLPIAGLLVIFARERRGRIANAMALQQVAQESRDRLQSIVQNSSDCIVIVDARATMTALTGSVRPIFGPDWERAQGGRLLERVHPDDVPLVCAFLESVAGKPADEPQAAEWRMRYADGSHRHIAAMATNLLGDPRVAGIVITASDVEDRKAFEEQLRHRAFHDALTGLANRALFYDRIEHALGSRPRAAAEVAVLFVDLDDFKAANDARGHSEGDRLLQEAARRLTACLRSSDTAARLGGDEFGVLIEGVTDPATATAAAARILDALGHPIELTDGPISISASIGIAVSAGTDRGVEEFLRKADLAMYEAKRNGKHRAELFHAGLERLGAEHGPRGQWFARDDEQRAEIEDVLQDPDAIRMVFQPIIDLRTGRIAGYESLARFSREPRRGPDVWFAQAHRCGLGYELEAKAIACALATPDRPRGTYLTFNLSPSSLLADDVLRVLPARLDGLVVEITENELVSGDAAITAALDDLRARGARLAVDDTGAGYAGLTHVMRLQPDIIKLDRALTSGVDHDPAKAPLISSFVRYARDIDADVCAEGIETRAELECLADLDVAYGQGYGIARPSPPWTGIAPDATAACLRAFETTLADTNDSPARADHDRRLEILVRRLAEVTTAEELHACLGPLADELGADEVRLVEGSDRQAGQLLVDDPTADARVVTALRSEGYASRLSLPVHSGGHVIAHLEAYARQQRPWSRFQVGRARLVCYQLGPLLTSLHAATVGSP</sequence>
<keyword evidence="1" id="KW-1133">Transmembrane helix</keyword>
<dbReference type="InterPro" id="IPR001633">
    <property type="entry name" value="EAL_dom"/>
</dbReference>
<dbReference type="CDD" id="cd01949">
    <property type="entry name" value="GGDEF"/>
    <property type="match status" value="1"/>
</dbReference>
<reference evidence="5" key="1">
    <citation type="submission" date="2022-10" db="EMBL/GenBank/DDBJ databases">
        <title>The WGS of Solirubrobacter ginsenosidimutans DSM 21036.</title>
        <authorList>
            <person name="Jiang Z."/>
        </authorList>
    </citation>
    <scope>NUCLEOTIDE SEQUENCE</scope>
    <source>
        <strain evidence="5">DSM 21036</strain>
    </source>
</reference>
<dbReference type="InterPro" id="IPR043128">
    <property type="entry name" value="Rev_trsase/Diguanyl_cyclase"/>
</dbReference>
<feature type="domain" description="PAS" evidence="2">
    <location>
        <begin position="259"/>
        <end position="329"/>
    </location>
</feature>
<feature type="transmembrane region" description="Helical" evidence="1">
    <location>
        <begin position="36"/>
        <end position="53"/>
    </location>
</feature>
<dbReference type="PANTHER" id="PTHR44757">
    <property type="entry name" value="DIGUANYLATE CYCLASE DGCP"/>
    <property type="match status" value="1"/>
</dbReference>